<dbReference type="Proteomes" id="UP001241537">
    <property type="component" value="Unassembled WGS sequence"/>
</dbReference>
<accession>A0AAE4AK71</accession>
<keyword evidence="2" id="KW-1185">Reference proteome</keyword>
<gene>
    <name evidence="1" type="ORF">J2S20_001282</name>
</gene>
<reference evidence="1" key="1">
    <citation type="submission" date="2023-07" db="EMBL/GenBank/DDBJ databases">
        <title>Genomic Encyclopedia of Type Strains, Phase IV (KMG-IV): sequencing the most valuable type-strain genomes for metagenomic binning, comparative biology and taxonomic classification.</title>
        <authorList>
            <person name="Goeker M."/>
        </authorList>
    </citation>
    <scope>NUCLEOTIDE SEQUENCE</scope>
    <source>
        <strain evidence="1">DSM 19659</strain>
    </source>
</reference>
<name>A0AAE4AK71_9FIRM</name>
<protein>
    <submittedName>
        <fullName evidence="1">Uncharacterized protein</fullName>
    </submittedName>
</protein>
<proteinExistence type="predicted"/>
<evidence type="ECO:0000313" key="2">
    <source>
        <dbReference type="Proteomes" id="UP001241537"/>
    </source>
</evidence>
<dbReference type="RefSeq" id="WP_106612839.1">
    <property type="nucleotide sequence ID" value="NZ_JAUSTO010000007.1"/>
</dbReference>
<evidence type="ECO:0000313" key="1">
    <source>
        <dbReference type="EMBL" id="MDQ0152588.1"/>
    </source>
</evidence>
<dbReference type="AlphaFoldDB" id="A0AAE4AK71"/>
<organism evidence="1 2">
    <name type="scientific">Moryella indoligenes</name>
    <dbReference type="NCBI Taxonomy" id="371674"/>
    <lineage>
        <taxon>Bacteria</taxon>
        <taxon>Bacillati</taxon>
        <taxon>Bacillota</taxon>
        <taxon>Clostridia</taxon>
        <taxon>Lachnospirales</taxon>
        <taxon>Lachnospiraceae</taxon>
        <taxon>Moryella</taxon>
    </lineage>
</organism>
<sequence length="77" mass="8845">MLKVTELELIGDRGHDALVTFKDGSTMRCRPDCLTENDDDRDLTWIHVYEKIFSSDKKGLGTIIDEEEIESIQELTD</sequence>
<dbReference type="EMBL" id="JAUSTO010000007">
    <property type="protein sequence ID" value="MDQ0152588.1"/>
    <property type="molecule type" value="Genomic_DNA"/>
</dbReference>
<comment type="caution">
    <text evidence="1">The sequence shown here is derived from an EMBL/GenBank/DDBJ whole genome shotgun (WGS) entry which is preliminary data.</text>
</comment>